<gene>
    <name evidence="2" type="ORF">FB45DRAFT_1035348</name>
</gene>
<evidence type="ECO:0000259" key="1">
    <source>
        <dbReference type="PROSITE" id="PS50172"/>
    </source>
</evidence>
<dbReference type="AlphaFoldDB" id="A0AAD7FF98"/>
<dbReference type="PANTHER" id="PTHR47667:SF1">
    <property type="entry name" value="REGULATOR OF TY1 TRANSPOSITION PROTEIN 107"/>
    <property type="match status" value="1"/>
</dbReference>
<name>A0AAD7FF98_9AGAR</name>
<evidence type="ECO:0000313" key="3">
    <source>
        <dbReference type="Proteomes" id="UP001221142"/>
    </source>
</evidence>
<dbReference type="InterPro" id="IPR032675">
    <property type="entry name" value="LRR_dom_sf"/>
</dbReference>
<comment type="caution">
    <text evidence="2">The sequence shown here is derived from an EMBL/GenBank/DDBJ whole genome shotgun (WGS) entry which is preliminary data.</text>
</comment>
<dbReference type="InterPro" id="IPR053036">
    <property type="entry name" value="CellCycle_DNARepair_Reg"/>
</dbReference>
<dbReference type="PROSITE" id="PS50172">
    <property type="entry name" value="BRCT"/>
    <property type="match status" value="1"/>
</dbReference>
<protein>
    <recommendedName>
        <fullName evidence="1">BRCT domain-containing protein</fullName>
    </recommendedName>
</protein>
<dbReference type="SUPFAM" id="SSF52113">
    <property type="entry name" value="BRCT domain"/>
    <property type="match status" value="1"/>
</dbReference>
<dbReference type="InterPro" id="IPR036420">
    <property type="entry name" value="BRCT_dom_sf"/>
</dbReference>
<keyword evidence="3" id="KW-1185">Reference proteome</keyword>
<dbReference type="SUPFAM" id="SSF52047">
    <property type="entry name" value="RNI-like"/>
    <property type="match status" value="1"/>
</dbReference>
<dbReference type="EMBL" id="JARKIF010000024">
    <property type="protein sequence ID" value="KAJ7615353.1"/>
    <property type="molecule type" value="Genomic_DNA"/>
</dbReference>
<feature type="domain" description="BRCT" evidence="1">
    <location>
        <begin position="1"/>
        <end position="83"/>
    </location>
</feature>
<sequence length="656" mass="73984">MLDGGSKAPTAPALCRLLDEHGAKKAATPSKATRLIVDASQYEKPETVAALKHWHLSGVLVTAEWVYSSIEGGVKRPFQYYSPDPKLLFSSAVVSPSDLSSPPVLQHVVTILGGQWLDAPTAQTTHYISQSTSDHTNPDIVTIPPRSFLEFVARRERLPHPSHCVVDGRTISRAHLFCHTLLAQKSGSDVQTKASVASSSEFRTLPYLPYEVVAEIFLVFKRDCLATPGPSFVRSLLKLTHVCGRWRLIAHYTAELWTDLHLDFHSKRPYRRLQNIVTQWVERSSPRLLSVYVRSVYSRAHNPSIDFIVANAPRIRSLHLELPEGHFLPLLRKPAGTFPALEKLTLVVIPRSVTEYDPYEGESRAACFTPDFVRFANDDGPEIIWKDVHKPVTVFQNSPLIRNFFLDSDGMFNSCLLRLTSWNTLTDIDFGFVALGVLDAATLLPLFTSARRLILRMDCRQGSFMPPIGRVTLPIEEFEWDGYTVVDDASVLAPLVLPRLTTLDMRHGTEDTLLALHSRSAFKLESLKLTFYHLTLNGLSTLIRDMSSLADLQLYKTANITDGLLEYLIHDPNNTRSVLPRLQRLEIPSDHPHFSERVLMRMIDSRWKLTPLRRVRLTQSDLVQLDTAVGQVEHCAVLDWVVRLVEAGLDFDYCSR</sequence>
<dbReference type="Gene3D" id="3.80.10.10">
    <property type="entry name" value="Ribonuclease Inhibitor"/>
    <property type="match status" value="1"/>
</dbReference>
<accession>A0AAD7FF98</accession>
<proteinExistence type="predicted"/>
<dbReference type="PANTHER" id="PTHR47667">
    <property type="entry name" value="REGULATOR OF TY1 TRANSPOSITION PROTEIN 107"/>
    <property type="match status" value="1"/>
</dbReference>
<reference evidence="2" key="1">
    <citation type="submission" date="2023-03" db="EMBL/GenBank/DDBJ databases">
        <title>Massive genome expansion in bonnet fungi (Mycena s.s.) driven by repeated elements and novel gene families across ecological guilds.</title>
        <authorList>
            <consortium name="Lawrence Berkeley National Laboratory"/>
            <person name="Harder C.B."/>
            <person name="Miyauchi S."/>
            <person name="Viragh M."/>
            <person name="Kuo A."/>
            <person name="Thoen E."/>
            <person name="Andreopoulos B."/>
            <person name="Lu D."/>
            <person name="Skrede I."/>
            <person name="Drula E."/>
            <person name="Henrissat B."/>
            <person name="Morin E."/>
            <person name="Kohler A."/>
            <person name="Barry K."/>
            <person name="LaButti K."/>
            <person name="Morin E."/>
            <person name="Salamov A."/>
            <person name="Lipzen A."/>
            <person name="Mereny Z."/>
            <person name="Hegedus B."/>
            <person name="Baldrian P."/>
            <person name="Stursova M."/>
            <person name="Weitz H."/>
            <person name="Taylor A."/>
            <person name="Grigoriev I.V."/>
            <person name="Nagy L.G."/>
            <person name="Martin F."/>
            <person name="Kauserud H."/>
        </authorList>
    </citation>
    <scope>NUCLEOTIDE SEQUENCE</scope>
    <source>
        <strain evidence="2">9284</strain>
    </source>
</reference>
<dbReference type="Proteomes" id="UP001221142">
    <property type="component" value="Unassembled WGS sequence"/>
</dbReference>
<dbReference type="InterPro" id="IPR001357">
    <property type="entry name" value="BRCT_dom"/>
</dbReference>
<organism evidence="2 3">
    <name type="scientific">Roridomyces roridus</name>
    <dbReference type="NCBI Taxonomy" id="1738132"/>
    <lineage>
        <taxon>Eukaryota</taxon>
        <taxon>Fungi</taxon>
        <taxon>Dikarya</taxon>
        <taxon>Basidiomycota</taxon>
        <taxon>Agaricomycotina</taxon>
        <taxon>Agaricomycetes</taxon>
        <taxon>Agaricomycetidae</taxon>
        <taxon>Agaricales</taxon>
        <taxon>Marasmiineae</taxon>
        <taxon>Mycenaceae</taxon>
        <taxon>Roridomyces</taxon>
    </lineage>
</organism>
<evidence type="ECO:0000313" key="2">
    <source>
        <dbReference type="EMBL" id="KAJ7615353.1"/>
    </source>
</evidence>